<name>A0ABP8JUH0_9MICO</name>
<dbReference type="InterPro" id="IPR029058">
    <property type="entry name" value="AB_hydrolase_fold"/>
</dbReference>
<comment type="caution">
    <text evidence="1">The sequence shown here is derived from an EMBL/GenBank/DDBJ whole genome shotgun (WGS) entry which is preliminary data.</text>
</comment>
<dbReference type="Pfam" id="PF00756">
    <property type="entry name" value="Esterase"/>
    <property type="match status" value="1"/>
</dbReference>
<dbReference type="Proteomes" id="UP001500390">
    <property type="component" value="Unassembled WGS sequence"/>
</dbReference>
<keyword evidence="2" id="KW-1185">Reference proteome</keyword>
<proteinExistence type="predicted"/>
<evidence type="ECO:0008006" key="3">
    <source>
        <dbReference type="Google" id="ProtNLM"/>
    </source>
</evidence>
<dbReference type="RefSeq" id="WP_159900374.1">
    <property type="nucleotide sequence ID" value="NZ_BAABFX010000026.1"/>
</dbReference>
<dbReference type="InterPro" id="IPR050583">
    <property type="entry name" value="Mycobacterial_A85_antigen"/>
</dbReference>
<dbReference type="InterPro" id="IPR000801">
    <property type="entry name" value="Esterase-like"/>
</dbReference>
<sequence>MAPTLIDDHLRFRLDDIDPAITAVVLQCERAVPGPREFTRDDAGWALDLPVTSLQRLEYRFAVGRGDDIDVVLDPANPLTVGTAFGDRSVVELPGYAPPWWLSAPAVPGRLDPHTLTGETTHEVPVTVWIPQDLPDTEPAPLLLVHDGPEYDQLASITTYSAALIATGVLPPHRVALAAPVIRDAWYSGSPQYLRTIAATGLDGLGERYAVRGPVAVAGASLGGLTAVLLGLLAAPRVGGVYSQSGSFFQVRHDLDESGYPFFGRISRLVQSVLDMRETQHPLVIGMSCGAIEENMANNRDMAAALRRAGHTVELTEVADLHNYTAWRDALDPGLTHVLRTVWGESD</sequence>
<evidence type="ECO:0000313" key="2">
    <source>
        <dbReference type="Proteomes" id="UP001500390"/>
    </source>
</evidence>
<organism evidence="1 2">
    <name type="scientific">Ornithinibacter aureus</name>
    <dbReference type="NCBI Taxonomy" id="622664"/>
    <lineage>
        <taxon>Bacteria</taxon>
        <taxon>Bacillati</taxon>
        <taxon>Actinomycetota</taxon>
        <taxon>Actinomycetes</taxon>
        <taxon>Micrococcales</taxon>
        <taxon>Intrasporangiaceae</taxon>
        <taxon>Ornithinibacter</taxon>
    </lineage>
</organism>
<dbReference type="PANTHER" id="PTHR48098:SF3">
    <property type="entry name" value="IRON(III) ENTEROBACTIN ESTERASE"/>
    <property type="match status" value="1"/>
</dbReference>
<dbReference type="EMBL" id="BAABFX010000026">
    <property type="protein sequence ID" value="GAA4395953.1"/>
    <property type="molecule type" value="Genomic_DNA"/>
</dbReference>
<reference evidence="2" key="1">
    <citation type="journal article" date="2019" name="Int. J. Syst. Evol. Microbiol.">
        <title>The Global Catalogue of Microorganisms (GCM) 10K type strain sequencing project: providing services to taxonomists for standard genome sequencing and annotation.</title>
        <authorList>
            <consortium name="The Broad Institute Genomics Platform"/>
            <consortium name="The Broad Institute Genome Sequencing Center for Infectious Disease"/>
            <person name="Wu L."/>
            <person name="Ma J."/>
        </authorList>
    </citation>
    <scope>NUCLEOTIDE SEQUENCE [LARGE SCALE GENOMIC DNA]</scope>
    <source>
        <strain evidence="2">JCM 17738</strain>
    </source>
</reference>
<dbReference type="PANTHER" id="PTHR48098">
    <property type="entry name" value="ENTEROCHELIN ESTERASE-RELATED"/>
    <property type="match status" value="1"/>
</dbReference>
<gene>
    <name evidence="1" type="ORF">GCM10023153_18450</name>
</gene>
<accession>A0ABP8JUH0</accession>
<evidence type="ECO:0000313" key="1">
    <source>
        <dbReference type="EMBL" id="GAA4395953.1"/>
    </source>
</evidence>
<protein>
    <recommendedName>
        <fullName evidence="3">Esterase</fullName>
    </recommendedName>
</protein>
<dbReference type="SUPFAM" id="SSF53474">
    <property type="entry name" value="alpha/beta-Hydrolases"/>
    <property type="match status" value="1"/>
</dbReference>
<dbReference type="Gene3D" id="3.40.50.1820">
    <property type="entry name" value="alpha/beta hydrolase"/>
    <property type="match status" value="1"/>
</dbReference>